<dbReference type="Gene3D" id="3.40.50.150">
    <property type="entry name" value="Vaccinia Virus protein VP39"/>
    <property type="match status" value="1"/>
</dbReference>
<name>A0A6S9RYQ4_CHRCT</name>
<proteinExistence type="predicted"/>
<dbReference type="SUPFAM" id="SSF53335">
    <property type="entry name" value="S-adenosyl-L-methionine-dependent methyltransferases"/>
    <property type="match status" value="1"/>
</dbReference>
<sequence length="295" mass="32863">MAFNYGVHERVVTISEPELEKPLVLEQTPEAPTPCEADGTGRRIWPTALALSRYLCAHPDLVRGKSVVELGAGSGAAGLTCAALGARQAVLTDMPDALPLIEHNVRANQLHGCSVTVHACTWGNEAHLQQVERLADGGAFDVVLACEVIYKQSADVLEQLAATQQRLAHTQSLILVAYEFRGSMLEDFPYFEAADELFHCEPISLRPYEDHPHDDGEEDYRRRITAVNWILRLSLRDKDLCNSLFCRTVQNYDTSVSVRQGARERKSAYGELKYDLHCSSIIMLHHLTCYIVSND</sequence>
<protein>
    <submittedName>
        <fullName evidence="1">Uncharacterized protein</fullName>
    </submittedName>
</protein>
<dbReference type="InterPro" id="IPR019410">
    <property type="entry name" value="Methyltransf_16"/>
</dbReference>
<evidence type="ECO:0000313" key="1">
    <source>
        <dbReference type="EMBL" id="CAE0755131.1"/>
    </source>
</evidence>
<evidence type="ECO:0000313" key="2">
    <source>
        <dbReference type="EMBL" id="CAE0755134.1"/>
    </source>
</evidence>
<dbReference type="InterPro" id="IPR029063">
    <property type="entry name" value="SAM-dependent_MTases_sf"/>
</dbReference>
<dbReference type="EMBL" id="HBIZ01012803">
    <property type="protein sequence ID" value="CAE0755131.1"/>
    <property type="molecule type" value="Transcribed_RNA"/>
</dbReference>
<organism evidence="1">
    <name type="scientific">Chrysotila carterae</name>
    <name type="common">Marine alga</name>
    <name type="synonym">Syracosphaera carterae</name>
    <dbReference type="NCBI Taxonomy" id="13221"/>
    <lineage>
        <taxon>Eukaryota</taxon>
        <taxon>Haptista</taxon>
        <taxon>Haptophyta</taxon>
        <taxon>Prymnesiophyceae</taxon>
        <taxon>Isochrysidales</taxon>
        <taxon>Isochrysidaceae</taxon>
        <taxon>Chrysotila</taxon>
    </lineage>
</organism>
<dbReference type="PANTHER" id="PTHR14614">
    <property type="entry name" value="HEPATOCELLULAR CARCINOMA-ASSOCIATED ANTIGEN"/>
    <property type="match status" value="1"/>
</dbReference>
<reference evidence="1" key="1">
    <citation type="submission" date="2021-01" db="EMBL/GenBank/DDBJ databases">
        <authorList>
            <person name="Corre E."/>
            <person name="Pelletier E."/>
            <person name="Niang G."/>
            <person name="Scheremetjew M."/>
            <person name="Finn R."/>
            <person name="Kale V."/>
            <person name="Holt S."/>
            <person name="Cochrane G."/>
            <person name="Meng A."/>
            <person name="Brown T."/>
            <person name="Cohen L."/>
        </authorList>
    </citation>
    <scope>NUCLEOTIDE SEQUENCE</scope>
    <source>
        <strain evidence="1">CCMP645</strain>
    </source>
</reference>
<dbReference type="AlphaFoldDB" id="A0A6S9RYQ4"/>
<dbReference type="EMBL" id="HBIZ01012807">
    <property type="protein sequence ID" value="CAE0755134.1"/>
    <property type="molecule type" value="Transcribed_RNA"/>
</dbReference>
<evidence type="ECO:0000313" key="3">
    <source>
        <dbReference type="EMBL" id="CAE0755135.1"/>
    </source>
</evidence>
<gene>
    <name evidence="1" type="ORF">PCAR00345_LOCUS7718</name>
    <name evidence="2" type="ORF">PCAR00345_LOCUS7721</name>
    <name evidence="3" type="ORF">PCAR00345_LOCUS7722</name>
</gene>
<dbReference type="CDD" id="cd02440">
    <property type="entry name" value="AdoMet_MTases"/>
    <property type="match status" value="1"/>
</dbReference>
<dbReference type="PANTHER" id="PTHR14614:SF132">
    <property type="entry name" value="PROTEIN-LYSINE METHYLTRANSFERASE C42C1.13"/>
    <property type="match status" value="1"/>
</dbReference>
<accession>A0A6S9RYQ4</accession>
<dbReference type="EMBL" id="HBIZ01012808">
    <property type="protein sequence ID" value="CAE0755135.1"/>
    <property type="molecule type" value="Transcribed_RNA"/>
</dbReference>
<dbReference type="Pfam" id="PF10294">
    <property type="entry name" value="Methyltransf_16"/>
    <property type="match status" value="1"/>
</dbReference>